<reference evidence="2" key="1">
    <citation type="submission" date="2017-08" db="EMBL/GenBank/DDBJ databases">
        <title>A dynamic microbial community with high functional redundancy inhabits the cold, oxic subseafloor aquifer.</title>
        <authorList>
            <person name="Tully B.J."/>
            <person name="Wheat C.G."/>
            <person name="Glazer B.T."/>
            <person name="Huber J.A."/>
        </authorList>
    </citation>
    <scope>NUCLEOTIDE SEQUENCE [LARGE SCALE GENOMIC DNA]</scope>
</reference>
<evidence type="ECO:0008006" key="3">
    <source>
        <dbReference type="Google" id="ProtNLM"/>
    </source>
</evidence>
<name>A0A2A4XK00_9GAMM</name>
<organism evidence="1 2">
    <name type="scientific">SAR86 cluster bacterium</name>
    <dbReference type="NCBI Taxonomy" id="2030880"/>
    <lineage>
        <taxon>Bacteria</taxon>
        <taxon>Pseudomonadati</taxon>
        <taxon>Pseudomonadota</taxon>
        <taxon>Gammaproteobacteria</taxon>
        <taxon>SAR86 cluster</taxon>
    </lineage>
</organism>
<comment type="caution">
    <text evidence="1">The sequence shown here is derived from an EMBL/GenBank/DDBJ whole genome shotgun (WGS) entry which is preliminary data.</text>
</comment>
<dbReference type="EMBL" id="NVUL01000001">
    <property type="protein sequence ID" value="PCI82469.1"/>
    <property type="molecule type" value="Genomic_DNA"/>
</dbReference>
<evidence type="ECO:0000313" key="1">
    <source>
        <dbReference type="EMBL" id="PCI82469.1"/>
    </source>
</evidence>
<dbReference type="AlphaFoldDB" id="A0A2A4XK00"/>
<sequence>MRYIAIFLLLANIGYFSWVRYGAEPIVPPVPNIPRQLLNSGLTLVSEYEAQLAAQPALNCFAIGGFSTIDDASSLIAELGDAAFASDVSLSGDPLSSQYRVFIPPASSRRIATITLDGLSESLIAAELESEIYLITRGMLENGIALGVFSELANAEAARNGVQGLGYAPEIEEIPRSTGEIQVQLQVLERYVLENPAWLELTAGRPDLTITENLCETIAQGTQFP</sequence>
<accession>A0A2A4XK00</accession>
<evidence type="ECO:0000313" key="2">
    <source>
        <dbReference type="Proteomes" id="UP000218767"/>
    </source>
</evidence>
<protein>
    <recommendedName>
        <fullName evidence="3">SPOR domain-containing protein</fullName>
    </recommendedName>
</protein>
<gene>
    <name evidence="1" type="ORF">COB20_00365</name>
</gene>
<proteinExistence type="predicted"/>
<dbReference type="Proteomes" id="UP000218767">
    <property type="component" value="Unassembled WGS sequence"/>
</dbReference>